<comment type="caution">
    <text evidence="1">The sequence shown here is derived from an EMBL/GenBank/DDBJ whole genome shotgun (WGS) entry which is preliminary data.</text>
</comment>
<dbReference type="Proteomes" id="UP001057402">
    <property type="component" value="Chromosome 6"/>
</dbReference>
<accession>A0ACB9QGM6</accession>
<evidence type="ECO:0000313" key="2">
    <source>
        <dbReference type="Proteomes" id="UP001057402"/>
    </source>
</evidence>
<name>A0ACB9QGM6_9MYRT</name>
<evidence type="ECO:0000313" key="1">
    <source>
        <dbReference type="EMBL" id="KAI4365581.1"/>
    </source>
</evidence>
<protein>
    <submittedName>
        <fullName evidence="1">Uncharacterized protein</fullName>
    </submittedName>
</protein>
<reference evidence="2" key="1">
    <citation type="journal article" date="2023" name="Front. Plant Sci.">
        <title>Chromosomal-level genome assembly of Melastoma candidum provides insights into trichome evolution.</title>
        <authorList>
            <person name="Zhong Y."/>
            <person name="Wu W."/>
            <person name="Sun C."/>
            <person name="Zou P."/>
            <person name="Liu Y."/>
            <person name="Dai S."/>
            <person name="Zhou R."/>
        </authorList>
    </citation>
    <scope>NUCLEOTIDE SEQUENCE [LARGE SCALE GENOMIC DNA]</scope>
</reference>
<organism evidence="1 2">
    <name type="scientific">Melastoma candidum</name>
    <dbReference type="NCBI Taxonomy" id="119954"/>
    <lineage>
        <taxon>Eukaryota</taxon>
        <taxon>Viridiplantae</taxon>
        <taxon>Streptophyta</taxon>
        <taxon>Embryophyta</taxon>
        <taxon>Tracheophyta</taxon>
        <taxon>Spermatophyta</taxon>
        <taxon>Magnoliopsida</taxon>
        <taxon>eudicotyledons</taxon>
        <taxon>Gunneridae</taxon>
        <taxon>Pentapetalae</taxon>
        <taxon>rosids</taxon>
        <taxon>malvids</taxon>
        <taxon>Myrtales</taxon>
        <taxon>Melastomataceae</taxon>
        <taxon>Melastomatoideae</taxon>
        <taxon>Melastomateae</taxon>
        <taxon>Melastoma</taxon>
    </lineage>
</organism>
<proteinExistence type="predicted"/>
<sequence>MSRVHPNCGDEKRCEVLDDGDVRSSFTVWKKSSMSFQGMDGFTVFDQKGGLVFRVDNYSRNENLSDGDGLVLMDGVGNVVLTLRPQGFSLRRRWNAYKGEYRVFTMKRRLRSFLTKNSKDEPVDIFLQGSPRSDPSPDYTVEGSFACRNCIVRRKNDGALVARIARKRVKSTPNVVLANDVFSLVIEPGFDTGLVMGYVLVLDRICRKPASHPVL</sequence>
<dbReference type="EMBL" id="CM042885">
    <property type="protein sequence ID" value="KAI4365581.1"/>
    <property type="molecule type" value="Genomic_DNA"/>
</dbReference>
<keyword evidence="2" id="KW-1185">Reference proteome</keyword>
<gene>
    <name evidence="1" type="ORF">MLD38_021552</name>
</gene>